<feature type="binding site" evidence="8">
    <location>
        <position position="126"/>
    </location>
    <ligand>
        <name>tRNA</name>
        <dbReference type="ChEBI" id="CHEBI:17843"/>
    </ligand>
</feature>
<feature type="binding site" evidence="8">
    <location>
        <position position="80"/>
    </location>
    <ligand>
        <name>tRNA</name>
        <dbReference type="ChEBI" id="CHEBI:17843"/>
    </ligand>
</feature>
<dbReference type="InterPro" id="IPR001328">
    <property type="entry name" value="Pept_tRNA_hydro"/>
</dbReference>
<dbReference type="PROSITE" id="PS01195">
    <property type="entry name" value="PEPT_TRNA_HYDROL_1"/>
    <property type="match status" value="1"/>
</dbReference>
<feature type="site" description="Discriminates between blocked and unblocked aminoacyl-tRNA" evidence="8">
    <location>
        <position position="21"/>
    </location>
</feature>
<evidence type="ECO:0000256" key="7">
    <source>
        <dbReference type="ARBA" id="ARBA00050038"/>
    </source>
</evidence>
<sequence length="199" mass="21823">MRLGRSSASTTSPWLVVGLGNPGDKYHSTRHNIGHMVADELVDRYGGSFRAHKTQNALATLRLGETREKVLVAKPATYMNLSGGPVRALTTFFKVRLDQLIVVHDELDIDFDRLRIKRGGGDGGHNGLKSITQCVGDKNYYRVRAGIGRPPGAMDVSSYVLKPFNSTQRQVLPLHISTAADAVESLITDGLTPTQNRFH</sequence>
<dbReference type="HAMAP" id="MF_00083">
    <property type="entry name" value="Pept_tRNA_hydro_bact"/>
    <property type="match status" value="1"/>
</dbReference>
<dbReference type="RefSeq" id="WP_279675343.1">
    <property type="nucleotide sequence ID" value="NZ_CP122566.1"/>
</dbReference>
<dbReference type="GO" id="GO:0004045">
    <property type="term" value="F:peptidyl-tRNA hydrolase activity"/>
    <property type="evidence" value="ECO:0007669"/>
    <property type="project" value="UniProtKB-UniRule"/>
</dbReference>
<feature type="binding site" evidence="8">
    <location>
        <position position="78"/>
    </location>
    <ligand>
        <name>tRNA</name>
        <dbReference type="ChEBI" id="CHEBI:17843"/>
    </ligand>
</feature>
<dbReference type="AlphaFoldDB" id="A0AAJ6AQE9"/>
<dbReference type="GO" id="GO:0005737">
    <property type="term" value="C:cytoplasm"/>
    <property type="evidence" value="ECO:0007669"/>
    <property type="project" value="UniProtKB-SubCell"/>
</dbReference>
<keyword evidence="2 8" id="KW-0820">tRNA-binding</keyword>
<dbReference type="EMBL" id="CP122566">
    <property type="protein sequence ID" value="WGH94270.1"/>
    <property type="molecule type" value="Genomic_DNA"/>
</dbReference>
<dbReference type="NCBIfam" id="TIGR00447">
    <property type="entry name" value="pth"/>
    <property type="match status" value="1"/>
</dbReference>
<dbReference type="Gene3D" id="3.40.50.1470">
    <property type="entry name" value="Peptidyl-tRNA hydrolase"/>
    <property type="match status" value="1"/>
</dbReference>
<dbReference type="GO" id="GO:0000049">
    <property type="term" value="F:tRNA binding"/>
    <property type="evidence" value="ECO:0007669"/>
    <property type="project" value="UniProtKB-UniRule"/>
</dbReference>
<dbReference type="EC" id="3.1.1.29" evidence="1 8"/>
<evidence type="ECO:0000256" key="3">
    <source>
        <dbReference type="ARBA" id="ARBA00022801"/>
    </source>
</evidence>
<dbReference type="SUPFAM" id="SSF53178">
    <property type="entry name" value="Peptidyl-tRNA hydrolase-like"/>
    <property type="match status" value="1"/>
</dbReference>
<keyword evidence="3 8" id="KW-0378">Hydrolase</keyword>
<keyword evidence="4 8" id="KW-0694">RNA-binding</keyword>
<comment type="similarity">
    <text evidence="5 8 10">Belongs to the PTH family.</text>
</comment>
<dbReference type="FunFam" id="3.40.50.1470:FF:000001">
    <property type="entry name" value="Peptidyl-tRNA hydrolase"/>
    <property type="match status" value="1"/>
</dbReference>
<dbReference type="InterPro" id="IPR018171">
    <property type="entry name" value="Pept_tRNA_hydro_CS"/>
</dbReference>
<dbReference type="Pfam" id="PF01195">
    <property type="entry name" value="Pept_tRNA_hydro"/>
    <property type="match status" value="1"/>
</dbReference>
<comment type="subcellular location">
    <subcellularLocation>
        <location evidence="8">Cytoplasm</location>
    </subcellularLocation>
</comment>
<dbReference type="GO" id="GO:0006515">
    <property type="term" value="P:protein quality control for misfolded or incompletely synthesized proteins"/>
    <property type="evidence" value="ECO:0007669"/>
    <property type="project" value="UniProtKB-UniRule"/>
</dbReference>
<keyword evidence="8" id="KW-0963">Cytoplasm</keyword>
<accession>A0AAJ6AQE9</accession>
<dbReference type="GO" id="GO:0072344">
    <property type="term" value="P:rescue of stalled ribosome"/>
    <property type="evidence" value="ECO:0007669"/>
    <property type="project" value="UniProtKB-UniRule"/>
</dbReference>
<evidence type="ECO:0000256" key="9">
    <source>
        <dbReference type="RuleBase" id="RU000673"/>
    </source>
</evidence>
<comment type="catalytic activity">
    <reaction evidence="6 8 9">
        <text>an N-acyl-L-alpha-aminoacyl-tRNA + H2O = an N-acyl-L-amino acid + a tRNA + H(+)</text>
        <dbReference type="Rhea" id="RHEA:54448"/>
        <dbReference type="Rhea" id="RHEA-COMP:10123"/>
        <dbReference type="Rhea" id="RHEA-COMP:13883"/>
        <dbReference type="ChEBI" id="CHEBI:15377"/>
        <dbReference type="ChEBI" id="CHEBI:15378"/>
        <dbReference type="ChEBI" id="CHEBI:59874"/>
        <dbReference type="ChEBI" id="CHEBI:78442"/>
        <dbReference type="ChEBI" id="CHEBI:138191"/>
        <dbReference type="EC" id="3.1.1.29"/>
    </reaction>
</comment>
<proteinExistence type="inferred from homology"/>
<dbReference type="PROSITE" id="PS01196">
    <property type="entry name" value="PEPT_TRNA_HYDROL_2"/>
    <property type="match status" value="1"/>
</dbReference>
<evidence type="ECO:0000256" key="10">
    <source>
        <dbReference type="RuleBase" id="RU004320"/>
    </source>
</evidence>
<dbReference type="Proteomes" id="UP001224674">
    <property type="component" value="Chromosome"/>
</dbReference>
<evidence type="ECO:0000256" key="6">
    <source>
        <dbReference type="ARBA" id="ARBA00048707"/>
    </source>
</evidence>
<evidence type="ECO:0000313" key="11">
    <source>
        <dbReference type="EMBL" id="WGH94270.1"/>
    </source>
</evidence>
<reference evidence="11 12" key="1">
    <citation type="submission" date="2023-03" db="EMBL/GenBank/DDBJ databases">
        <title>Complete genome sequences of several Auritidibacter ignavus strains isolated from ear infections.</title>
        <authorList>
            <person name="Baehr T."/>
            <person name="Baumhoegger A.M."/>
        </authorList>
    </citation>
    <scope>NUCLEOTIDE SEQUENCE [LARGE SCALE GENOMIC DNA]</scope>
    <source>
        <strain evidence="11 12">BABAE-6</strain>
    </source>
</reference>
<evidence type="ECO:0000256" key="2">
    <source>
        <dbReference type="ARBA" id="ARBA00022555"/>
    </source>
</evidence>
<evidence type="ECO:0000256" key="4">
    <source>
        <dbReference type="ARBA" id="ARBA00022884"/>
    </source>
</evidence>
<feature type="site" description="Stabilizes the basic form of H active site to accept a proton" evidence="8">
    <location>
        <position position="105"/>
    </location>
</feature>
<dbReference type="CDD" id="cd00462">
    <property type="entry name" value="PTH"/>
    <property type="match status" value="1"/>
</dbReference>
<feature type="binding site" evidence="8">
    <location>
        <position position="26"/>
    </location>
    <ligand>
        <name>tRNA</name>
        <dbReference type="ChEBI" id="CHEBI:17843"/>
    </ligand>
</feature>
<evidence type="ECO:0000313" key="12">
    <source>
        <dbReference type="Proteomes" id="UP001224674"/>
    </source>
</evidence>
<feature type="active site" description="Proton acceptor" evidence="8">
    <location>
        <position position="31"/>
    </location>
</feature>
<evidence type="ECO:0000256" key="5">
    <source>
        <dbReference type="ARBA" id="ARBA00038063"/>
    </source>
</evidence>
<dbReference type="PANTHER" id="PTHR17224:SF1">
    <property type="entry name" value="PEPTIDYL-TRNA HYDROLASE"/>
    <property type="match status" value="1"/>
</dbReference>
<organism evidence="11 12">
    <name type="scientific">Auritidibacter ignavus</name>
    <dbReference type="NCBI Taxonomy" id="678932"/>
    <lineage>
        <taxon>Bacteria</taxon>
        <taxon>Bacillati</taxon>
        <taxon>Actinomycetota</taxon>
        <taxon>Actinomycetes</taxon>
        <taxon>Micrococcales</taxon>
        <taxon>Micrococcaceae</taxon>
        <taxon>Auritidibacter</taxon>
    </lineage>
</organism>
<comment type="subunit">
    <text evidence="8">Monomer.</text>
</comment>
<dbReference type="PANTHER" id="PTHR17224">
    <property type="entry name" value="PEPTIDYL-TRNA HYDROLASE"/>
    <property type="match status" value="1"/>
</dbReference>
<comment type="function">
    <text evidence="8">Hydrolyzes ribosome-free peptidyl-tRNAs (with 1 or more amino acids incorporated), which drop off the ribosome during protein synthesis, or as a result of ribosome stalling.</text>
</comment>
<dbReference type="InterPro" id="IPR036416">
    <property type="entry name" value="Pept_tRNA_hydro_sf"/>
</dbReference>
<comment type="function">
    <text evidence="8">Catalyzes the release of premature peptidyl moieties from peptidyl-tRNA molecules trapped in stalled 50S ribosomal subunits, and thus maintains levels of free tRNAs and 50S ribosomes.</text>
</comment>
<evidence type="ECO:0000256" key="8">
    <source>
        <dbReference type="HAMAP-Rule" id="MF_00083"/>
    </source>
</evidence>
<keyword evidence="12" id="KW-1185">Reference proteome</keyword>
<evidence type="ECO:0000256" key="1">
    <source>
        <dbReference type="ARBA" id="ARBA00013260"/>
    </source>
</evidence>
<gene>
    <name evidence="8 11" type="primary">pth</name>
    <name evidence="11" type="ORF">QDX21_05635</name>
</gene>
<name>A0AAJ6AQE9_9MICC</name>
<protein>
    <recommendedName>
        <fullName evidence="7 8">Peptidyl-tRNA hydrolase</fullName>
        <shortName evidence="8">Pth</shortName>
        <ecNumber evidence="1 8">3.1.1.29</ecNumber>
    </recommendedName>
</protein>